<sequence length="169" mass="19033">MAHWRERKLLECQVVLVAVCSSQWAQFHRCQRIITVVMVIQVLTESQSAFLSAAIIGCFSKENEHWLGPAAWYSAFVMSLFAILLSSFQAFIFSTIKLASGRRSLAKELLMIARVRQITDQVAGNNGGKGDGELNKQPRRQVKIRWNMALTWQAPVMLMDYAIACSPQA</sequence>
<dbReference type="STRING" id="913774.A0A0C3DLF8"/>
<keyword evidence="1" id="KW-1133">Transmembrane helix</keyword>
<evidence type="ECO:0000313" key="2">
    <source>
        <dbReference type="EMBL" id="KIN02868.1"/>
    </source>
</evidence>
<reference evidence="3" key="2">
    <citation type="submission" date="2015-01" db="EMBL/GenBank/DDBJ databases">
        <title>Evolutionary Origins and Diversification of the Mycorrhizal Mutualists.</title>
        <authorList>
            <consortium name="DOE Joint Genome Institute"/>
            <consortium name="Mycorrhizal Genomics Consortium"/>
            <person name="Kohler A."/>
            <person name="Kuo A."/>
            <person name="Nagy L.G."/>
            <person name="Floudas D."/>
            <person name="Copeland A."/>
            <person name="Barry K.W."/>
            <person name="Cichocki N."/>
            <person name="Veneault-Fourrey C."/>
            <person name="LaButti K."/>
            <person name="Lindquist E.A."/>
            <person name="Lipzen A."/>
            <person name="Lundell T."/>
            <person name="Morin E."/>
            <person name="Murat C."/>
            <person name="Riley R."/>
            <person name="Ohm R."/>
            <person name="Sun H."/>
            <person name="Tunlid A."/>
            <person name="Henrissat B."/>
            <person name="Grigoriev I.V."/>
            <person name="Hibbett D.S."/>
            <person name="Martin F."/>
        </authorList>
    </citation>
    <scope>NUCLEOTIDE SEQUENCE [LARGE SCALE GENOMIC DNA]</scope>
    <source>
        <strain evidence="3">Zn</strain>
    </source>
</reference>
<dbReference type="HOGENOM" id="CLU_1578995_0_0_1"/>
<name>A0A0C3DLF8_OIDMZ</name>
<dbReference type="EMBL" id="KN832874">
    <property type="protein sequence ID" value="KIN02868.1"/>
    <property type="molecule type" value="Genomic_DNA"/>
</dbReference>
<dbReference type="InParanoid" id="A0A0C3DLF8"/>
<dbReference type="Proteomes" id="UP000054321">
    <property type="component" value="Unassembled WGS sequence"/>
</dbReference>
<protein>
    <submittedName>
        <fullName evidence="2">Uncharacterized protein</fullName>
    </submittedName>
</protein>
<proteinExistence type="predicted"/>
<keyword evidence="1" id="KW-0812">Transmembrane</keyword>
<gene>
    <name evidence="2" type="ORF">OIDMADRAFT_52694</name>
</gene>
<evidence type="ECO:0000256" key="1">
    <source>
        <dbReference type="SAM" id="Phobius"/>
    </source>
</evidence>
<feature type="transmembrane region" description="Helical" evidence="1">
    <location>
        <begin position="33"/>
        <end position="59"/>
    </location>
</feature>
<keyword evidence="1" id="KW-0472">Membrane</keyword>
<accession>A0A0C3DLF8</accession>
<evidence type="ECO:0000313" key="3">
    <source>
        <dbReference type="Proteomes" id="UP000054321"/>
    </source>
</evidence>
<dbReference type="OrthoDB" id="630895at2759"/>
<keyword evidence="3" id="KW-1185">Reference proteome</keyword>
<reference evidence="2 3" key="1">
    <citation type="submission" date="2014-04" db="EMBL/GenBank/DDBJ databases">
        <authorList>
            <consortium name="DOE Joint Genome Institute"/>
            <person name="Kuo A."/>
            <person name="Martino E."/>
            <person name="Perotto S."/>
            <person name="Kohler A."/>
            <person name="Nagy L.G."/>
            <person name="Floudas D."/>
            <person name="Copeland A."/>
            <person name="Barry K.W."/>
            <person name="Cichocki N."/>
            <person name="Veneault-Fourrey C."/>
            <person name="LaButti K."/>
            <person name="Lindquist E.A."/>
            <person name="Lipzen A."/>
            <person name="Lundell T."/>
            <person name="Morin E."/>
            <person name="Murat C."/>
            <person name="Sun H."/>
            <person name="Tunlid A."/>
            <person name="Henrissat B."/>
            <person name="Grigoriev I.V."/>
            <person name="Hibbett D.S."/>
            <person name="Martin F."/>
            <person name="Nordberg H.P."/>
            <person name="Cantor M.N."/>
            <person name="Hua S.X."/>
        </authorList>
    </citation>
    <scope>NUCLEOTIDE SEQUENCE [LARGE SCALE GENOMIC DNA]</scope>
    <source>
        <strain evidence="2 3">Zn</strain>
    </source>
</reference>
<feature type="transmembrane region" description="Helical" evidence="1">
    <location>
        <begin position="71"/>
        <end position="93"/>
    </location>
</feature>
<organism evidence="2 3">
    <name type="scientific">Oidiodendron maius (strain Zn)</name>
    <dbReference type="NCBI Taxonomy" id="913774"/>
    <lineage>
        <taxon>Eukaryota</taxon>
        <taxon>Fungi</taxon>
        <taxon>Dikarya</taxon>
        <taxon>Ascomycota</taxon>
        <taxon>Pezizomycotina</taxon>
        <taxon>Leotiomycetes</taxon>
        <taxon>Leotiomycetes incertae sedis</taxon>
        <taxon>Myxotrichaceae</taxon>
        <taxon>Oidiodendron</taxon>
    </lineage>
</organism>
<dbReference type="AlphaFoldDB" id="A0A0C3DLF8"/>